<feature type="transmembrane region" description="Helical" evidence="2">
    <location>
        <begin position="225"/>
        <end position="244"/>
    </location>
</feature>
<feature type="transmembrane region" description="Helical" evidence="2">
    <location>
        <begin position="29"/>
        <end position="50"/>
    </location>
</feature>
<dbReference type="GO" id="GO:0005886">
    <property type="term" value="C:plasma membrane"/>
    <property type="evidence" value="ECO:0007669"/>
    <property type="project" value="TreeGrafter"/>
</dbReference>
<feature type="transmembrane region" description="Helical" evidence="2">
    <location>
        <begin position="180"/>
        <end position="213"/>
    </location>
</feature>
<dbReference type="InterPro" id="IPR000045">
    <property type="entry name" value="Prepilin_IV_endopep_pep"/>
</dbReference>
<dbReference type="GO" id="GO:0006465">
    <property type="term" value="P:signal peptide processing"/>
    <property type="evidence" value="ECO:0007669"/>
    <property type="project" value="TreeGrafter"/>
</dbReference>
<dbReference type="InterPro" id="IPR050882">
    <property type="entry name" value="Prepilin_peptidase/N-MTase"/>
</dbReference>
<feature type="transmembrane region" description="Helical" evidence="2">
    <location>
        <begin position="124"/>
        <end position="142"/>
    </location>
</feature>
<dbReference type="Pfam" id="PF01478">
    <property type="entry name" value="Peptidase_A24"/>
    <property type="match status" value="1"/>
</dbReference>
<accession>A0A6L5R2R9</accession>
<dbReference type="Proteomes" id="UP000476511">
    <property type="component" value="Unassembled WGS sequence"/>
</dbReference>
<gene>
    <name evidence="4" type="ORF">GJR97_06205</name>
</gene>
<organism evidence="4 5">
    <name type="scientific">Agromyces kandeliae</name>
    <dbReference type="NCBI Taxonomy" id="2666141"/>
    <lineage>
        <taxon>Bacteria</taxon>
        <taxon>Bacillati</taxon>
        <taxon>Actinomycetota</taxon>
        <taxon>Actinomycetes</taxon>
        <taxon>Micrococcales</taxon>
        <taxon>Microbacteriaceae</taxon>
        <taxon>Agromyces</taxon>
    </lineage>
</organism>
<evidence type="ECO:0000256" key="2">
    <source>
        <dbReference type="SAM" id="Phobius"/>
    </source>
</evidence>
<reference evidence="4 5" key="1">
    <citation type="submission" date="2019-11" db="EMBL/GenBank/DDBJ databases">
        <title>Agromyces kandeliae sp. nov., isolated from mangrove soil.</title>
        <authorList>
            <person name="Wang R."/>
        </authorList>
    </citation>
    <scope>NUCLEOTIDE SEQUENCE [LARGE SCALE GENOMIC DNA]</scope>
    <source>
        <strain evidence="4 5">Q22</strain>
    </source>
</reference>
<dbReference type="EMBL" id="WKJD01000009">
    <property type="protein sequence ID" value="MRX43317.1"/>
    <property type="molecule type" value="Genomic_DNA"/>
</dbReference>
<keyword evidence="5" id="KW-1185">Reference proteome</keyword>
<evidence type="ECO:0000256" key="1">
    <source>
        <dbReference type="ARBA" id="ARBA00005801"/>
    </source>
</evidence>
<feature type="transmembrane region" description="Helical" evidence="2">
    <location>
        <begin position="148"/>
        <end position="168"/>
    </location>
</feature>
<dbReference type="GO" id="GO:0004190">
    <property type="term" value="F:aspartic-type endopeptidase activity"/>
    <property type="evidence" value="ECO:0007669"/>
    <property type="project" value="InterPro"/>
</dbReference>
<comment type="caution">
    <text evidence="4">The sequence shown here is derived from an EMBL/GenBank/DDBJ whole genome shotgun (WGS) entry which is preliminary data.</text>
</comment>
<comment type="similarity">
    <text evidence="1">Belongs to the peptidase A24 family.</text>
</comment>
<evidence type="ECO:0000259" key="3">
    <source>
        <dbReference type="Pfam" id="PF01478"/>
    </source>
</evidence>
<feature type="transmembrane region" description="Helical" evidence="2">
    <location>
        <begin position="94"/>
        <end position="112"/>
    </location>
</feature>
<dbReference type="PANTHER" id="PTHR30487">
    <property type="entry name" value="TYPE 4 PREPILIN-LIKE PROTEINS LEADER PEPTIDE-PROCESSING ENZYME"/>
    <property type="match status" value="1"/>
</dbReference>
<protein>
    <submittedName>
        <fullName evidence="4">Prepilin peptidase</fullName>
    </submittedName>
</protein>
<dbReference type="AlphaFoldDB" id="A0A6L5R2R9"/>
<keyword evidence="2" id="KW-0812">Transmembrane</keyword>
<keyword evidence="2" id="KW-1133">Transmembrane helix</keyword>
<keyword evidence="2" id="KW-0472">Membrane</keyword>
<sequence>MSSPSSMPSWGSLRRARIARRATLHIMPLAPVALVVGAALIGVVLGWWPLAAWADRNIRRDAAGRMPLRALRASSAGTTALLFGALAWRFGLDPVLPALLALAAAGVALSIVDLTEKRLPNAMVFPTLLVVAVLLVVGAVLTGEWVRLAWAAAGSAGMFLFYFVLALVSPKAMGMGDVKFALPLGLALGWFGWLMWVAGLMGAFLVGGVVAIVALAMRRVTLKGSVPFGPSMVAGAMLAVVAFGA</sequence>
<proteinExistence type="inferred from homology"/>
<feature type="domain" description="Prepilin type IV endopeptidase peptidase" evidence="3">
    <location>
        <begin position="101"/>
        <end position="211"/>
    </location>
</feature>
<dbReference type="Gene3D" id="1.20.120.1220">
    <property type="match status" value="1"/>
</dbReference>
<name>A0A6L5R2R9_9MICO</name>
<dbReference type="PANTHER" id="PTHR30487:SF0">
    <property type="entry name" value="PREPILIN LEADER PEPTIDASE_N-METHYLTRANSFERASE-RELATED"/>
    <property type="match status" value="1"/>
</dbReference>
<evidence type="ECO:0000313" key="4">
    <source>
        <dbReference type="EMBL" id="MRX43317.1"/>
    </source>
</evidence>
<evidence type="ECO:0000313" key="5">
    <source>
        <dbReference type="Proteomes" id="UP000476511"/>
    </source>
</evidence>